<feature type="binding site" evidence="5">
    <location>
        <position position="147"/>
    </location>
    <ligand>
        <name>AMP</name>
        <dbReference type="ChEBI" id="CHEBI:456215"/>
    </ligand>
</feature>
<keyword evidence="4 5" id="KW-0418">Kinase</keyword>
<dbReference type="SUPFAM" id="SSF52540">
    <property type="entry name" value="P-loop containing nucleoside triphosphate hydrolases"/>
    <property type="match status" value="1"/>
</dbReference>
<feature type="binding site" evidence="5">
    <location>
        <position position="134"/>
    </location>
    <ligand>
        <name>ATP</name>
        <dbReference type="ChEBI" id="CHEBI:30616"/>
    </ligand>
</feature>
<dbReference type="PANTHER" id="PTHR23359">
    <property type="entry name" value="NUCLEOTIDE KINASE"/>
    <property type="match status" value="1"/>
</dbReference>
<dbReference type="STRING" id="317619.GCA_000332315_03277"/>
<dbReference type="UniPathway" id="UPA00588">
    <property type="reaction ID" value="UER00649"/>
</dbReference>
<evidence type="ECO:0000256" key="2">
    <source>
        <dbReference type="ARBA" id="ARBA00022727"/>
    </source>
</evidence>
<dbReference type="EC" id="2.7.4.3" evidence="5 7"/>
<keyword evidence="5" id="KW-0963">Cytoplasm</keyword>
<comment type="function">
    <text evidence="5">Catalyzes the reversible transfer of the terminal phosphate group between ATP and AMP. Plays an important role in cellular energy homeostasis and in adenine nucleotide metabolism.</text>
</comment>
<dbReference type="PRINTS" id="PR00094">
    <property type="entry name" value="ADENYLTKNASE"/>
</dbReference>
<comment type="domain">
    <text evidence="5">Consists of three domains, a large central CORE domain and two small peripheral domains, NMPbind and LID, which undergo movements during catalysis. The LID domain closes over the site of phosphoryl transfer upon ATP binding. Assembling and dissambling the active center during each catalytic cycle provides an effective means to prevent ATP hydrolysis.</text>
</comment>
<comment type="subcellular location">
    <subcellularLocation>
        <location evidence="5 7">Cytoplasm</location>
    </subcellularLocation>
</comment>
<dbReference type="Gene3D" id="3.40.50.300">
    <property type="entry name" value="P-loop containing nucleotide triphosphate hydrolases"/>
    <property type="match status" value="1"/>
</dbReference>
<feature type="binding site" evidence="5">
    <location>
        <position position="99"/>
    </location>
    <ligand>
        <name>AMP</name>
        <dbReference type="ChEBI" id="CHEBI:456215"/>
    </ligand>
</feature>
<evidence type="ECO:0000256" key="3">
    <source>
        <dbReference type="ARBA" id="ARBA00022741"/>
    </source>
</evidence>
<feature type="binding site" evidence="5">
    <location>
        <begin position="10"/>
        <end position="15"/>
    </location>
    <ligand>
        <name>ATP</name>
        <dbReference type="ChEBI" id="CHEBI:30616"/>
    </ligand>
</feature>
<comment type="caution">
    <text evidence="8">The sequence shown here is derived from an EMBL/GenBank/DDBJ whole genome shotgun (WGS) entry which is preliminary data.</text>
</comment>
<feature type="binding site" evidence="5">
    <location>
        <position position="36"/>
    </location>
    <ligand>
        <name>AMP</name>
        <dbReference type="ChEBI" id="CHEBI:456215"/>
    </ligand>
</feature>
<feature type="binding site" evidence="5">
    <location>
        <position position="31"/>
    </location>
    <ligand>
        <name>AMP</name>
        <dbReference type="ChEBI" id="CHEBI:456215"/>
    </ligand>
</feature>
<name>A0A0M2Q2Z8_PROHO</name>
<evidence type="ECO:0000256" key="4">
    <source>
        <dbReference type="ARBA" id="ARBA00022777"/>
    </source>
</evidence>
<dbReference type="GO" id="GO:0005737">
    <property type="term" value="C:cytoplasm"/>
    <property type="evidence" value="ECO:0007669"/>
    <property type="project" value="UniProtKB-SubCell"/>
</dbReference>
<evidence type="ECO:0000256" key="5">
    <source>
        <dbReference type="HAMAP-Rule" id="MF_00235"/>
    </source>
</evidence>
<dbReference type="EMBL" id="AJTX02000002">
    <property type="protein sequence ID" value="KKJ00977.1"/>
    <property type="molecule type" value="Genomic_DNA"/>
</dbReference>
<sequence length="194" mass="21983">MKMIILGGPGAGKGTQADRLSRHLQVPQLSTGDLLRESIGGSHDGSSPLLDLAERAKPYVERGELVPDELMIALIRDRLSQPSFAQGWILEGYPRTAFQAEELHFLLESLNHRLDWAIWLEVSEAVMLERCRQRSRRDDDPAIIERRLYNLETYTSPLLDYYGFQNRLLSINGDQSVEGVEQEILRQISAIKPA</sequence>
<dbReference type="AlphaFoldDB" id="A0A0M2Q2Z8"/>
<keyword evidence="1 5" id="KW-0808">Transferase</keyword>
<comment type="similarity">
    <text evidence="5 6">Belongs to the adenylate kinase family.</text>
</comment>
<dbReference type="eggNOG" id="COG0563">
    <property type="taxonomic scope" value="Bacteria"/>
</dbReference>
<keyword evidence="9" id="KW-1185">Reference proteome</keyword>
<evidence type="ECO:0000313" key="9">
    <source>
        <dbReference type="Proteomes" id="UP000034681"/>
    </source>
</evidence>
<dbReference type="Proteomes" id="UP000034681">
    <property type="component" value="Unassembled WGS sequence"/>
</dbReference>
<comment type="subunit">
    <text evidence="5 7">Monomer.</text>
</comment>
<keyword evidence="2 5" id="KW-0545">Nucleotide biosynthesis</keyword>
<dbReference type="RefSeq" id="WP_016924088.1">
    <property type="nucleotide sequence ID" value="NZ_KB235941.1"/>
</dbReference>
<comment type="pathway">
    <text evidence="5">Purine metabolism; AMP biosynthesis via salvage pathway; AMP from ADP: step 1/1.</text>
</comment>
<dbReference type="GO" id="GO:0004017">
    <property type="term" value="F:AMP kinase activity"/>
    <property type="evidence" value="ECO:0007669"/>
    <property type="project" value="UniProtKB-UniRule"/>
</dbReference>
<comment type="catalytic activity">
    <reaction evidence="5 7">
        <text>AMP + ATP = 2 ADP</text>
        <dbReference type="Rhea" id="RHEA:12973"/>
        <dbReference type="ChEBI" id="CHEBI:30616"/>
        <dbReference type="ChEBI" id="CHEBI:456215"/>
        <dbReference type="ChEBI" id="CHEBI:456216"/>
        <dbReference type="EC" id="2.7.4.3"/>
    </reaction>
</comment>
<organism evidence="8 9">
    <name type="scientific">Prochlorothrix hollandica PCC 9006 = CALU 1027</name>
    <dbReference type="NCBI Taxonomy" id="317619"/>
    <lineage>
        <taxon>Bacteria</taxon>
        <taxon>Bacillati</taxon>
        <taxon>Cyanobacteriota</taxon>
        <taxon>Cyanophyceae</taxon>
        <taxon>Prochlorotrichales</taxon>
        <taxon>Prochlorotrichaceae</taxon>
        <taxon>Prochlorothrix</taxon>
    </lineage>
</organism>
<dbReference type="GO" id="GO:0005524">
    <property type="term" value="F:ATP binding"/>
    <property type="evidence" value="ECO:0007669"/>
    <property type="project" value="UniProtKB-UniRule"/>
</dbReference>
<dbReference type="CDD" id="cd01428">
    <property type="entry name" value="ADK"/>
    <property type="match status" value="1"/>
</dbReference>
<dbReference type="InterPro" id="IPR027417">
    <property type="entry name" value="P-loop_NTPase"/>
</dbReference>
<proteinExistence type="inferred from homology"/>
<keyword evidence="5 7" id="KW-0067">ATP-binding</keyword>
<accession>A0A0M2Q2Z8</accession>
<feature type="binding site" evidence="5">
    <location>
        <begin position="64"/>
        <end position="66"/>
    </location>
    <ligand>
        <name>AMP</name>
        <dbReference type="ChEBI" id="CHEBI:456215"/>
    </ligand>
</feature>
<dbReference type="GO" id="GO:0044209">
    <property type="term" value="P:AMP salvage"/>
    <property type="evidence" value="ECO:0007669"/>
    <property type="project" value="UniProtKB-UniRule"/>
</dbReference>
<dbReference type="HAMAP" id="MF_00235">
    <property type="entry name" value="Adenylate_kinase_Adk"/>
    <property type="match status" value="1"/>
</dbReference>
<keyword evidence="3 5" id="KW-0547">Nucleotide-binding</keyword>
<feature type="binding site" evidence="5">
    <location>
        <position position="175"/>
    </location>
    <ligand>
        <name>ATP</name>
        <dbReference type="ChEBI" id="CHEBI:30616"/>
    </ligand>
</feature>
<evidence type="ECO:0000256" key="6">
    <source>
        <dbReference type="RuleBase" id="RU003330"/>
    </source>
</evidence>
<evidence type="ECO:0000313" key="8">
    <source>
        <dbReference type="EMBL" id="KKJ00977.1"/>
    </source>
</evidence>
<comment type="caution">
    <text evidence="5">Lacks conserved residue(s) required for the propagation of feature annotation.</text>
</comment>
<dbReference type="InterPro" id="IPR000850">
    <property type="entry name" value="Adenylat/UMP-CMP_kin"/>
</dbReference>
<gene>
    <name evidence="5" type="primary">adk</name>
    <name evidence="8" type="ORF">PROH_00610</name>
</gene>
<dbReference type="Pfam" id="PF00406">
    <property type="entry name" value="ADK"/>
    <property type="match status" value="1"/>
</dbReference>
<protein>
    <recommendedName>
        <fullName evidence="5 7">Adenylate kinase</fullName>
        <shortName evidence="5">AK</shortName>
        <ecNumber evidence="5 7">2.7.4.3</ecNumber>
    </recommendedName>
    <alternativeName>
        <fullName evidence="5">ATP-AMP transphosphorylase</fullName>
    </alternativeName>
    <alternativeName>
        <fullName evidence="5">ATP:AMP phosphotransferase</fullName>
    </alternativeName>
    <alternativeName>
        <fullName evidence="5">Adenylate monophosphate kinase</fullName>
    </alternativeName>
</protein>
<reference evidence="8" key="1">
    <citation type="submission" date="2012-04" db="EMBL/GenBank/DDBJ databases">
        <authorList>
            <person name="Borisov I.G."/>
            <person name="Ivanikova N.V."/>
            <person name="Pinevich A.V."/>
        </authorList>
    </citation>
    <scope>NUCLEOTIDE SEQUENCE</scope>
    <source>
        <strain evidence="8">CALU 1027</strain>
    </source>
</reference>
<feature type="binding site" evidence="5">
    <location>
        <position position="136"/>
    </location>
    <ligand>
        <name>AMP</name>
        <dbReference type="ChEBI" id="CHEBI:456215"/>
    </ligand>
</feature>
<dbReference type="OrthoDB" id="9805030at2"/>
<evidence type="ECO:0000256" key="7">
    <source>
        <dbReference type="RuleBase" id="RU003331"/>
    </source>
</evidence>
<evidence type="ECO:0000256" key="1">
    <source>
        <dbReference type="ARBA" id="ARBA00022679"/>
    </source>
</evidence>
<feature type="binding site" evidence="5">
    <location>
        <begin position="92"/>
        <end position="95"/>
    </location>
    <ligand>
        <name>AMP</name>
        <dbReference type="ChEBI" id="CHEBI:456215"/>
    </ligand>
</feature>